<dbReference type="InterPro" id="IPR046272">
    <property type="entry name" value="DUF6305"/>
</dbReference>
<dbReference type="PROSITE" id="PS51257">
    <property type="entry name" value="PROKAR_LIPOPROTEIN"/>
    <property type="match status" value="1"/>
</dbReference>
<keyword evidence="2" id="KW-0732">Signal</keyword>
<evidence type="ECO:0000313" key="5">
    <source>
        <dbReference type="Proteomes" id="UP000187166"/>
    </source>
</evidence>
<feature type="compositionally biased region" description="Polar residues" evidence="1">
    <location>
        <begin position="29"/>
        <end position="44"/>
    </location>
</feature>
<sequence length="213" mass="22457">MKKKIVLLLLIAVSLSLVACGGDNKPENKTANSKINASQEVEGNNETEKTVTADFKAEEPVLLTTVGQSADVEMVKAVLDNLGINYKMNNLVKKGETGDAKTLILAVGGSSKGLGAAGIDANAELERVSGLIEDAKANGVKIIAMHIGGEARRGELSDKFITPSFENADYAIVVSEGDKDGMMKGIGESKNIPIEFIDSMSKSLDSLKVIFGK</sequence>
<feature type="region of interest" description="Disordered" evidence="1">
    <location>
        <begin position="27"/>
        <end position="46"/>
    </location>
</feature>
<evidence type="ECO:0000256" key="1">
    <source>
        <dbReference type="SAM" id="MobiDB-lite"/>
    </source>
</evidence>
<protein>
    <recommendedName>
        <fullName evidence="3">DUF6305 domain-containing protein</fullName>
    </recommendedName>
</protein>
<reference evidence="4 5" key="1">
    <citation type="journal article" date="2016" name="Appl. Environ. Microbiol.">
        <title>Function and Phylogeny of Bacterial Butyryl Coenzyme A:Acetate Transferases and Their Diversity in the Proximal Colon of Swine.</title>
        <authorList>
            <person name="Trachsel J."/>
            <person name="Bayles D.O."/>
            <person name="Looft T."/>
            <person name="Levine U.Y."/>
            <person name="Allen H.K."/>
        </authorList>
    </citation>
    <scope>NUCLEOTIDE SEQUENCE [LARGE SCALE GENOMIC DNA]</scope>
    <source>
        <strain evidence="4 5">35-6-1</strain>
    </source>
</reference>
<accession>A0A1U7M0K5</accession>
<dbReference type="Proteomes" id="UP000187166">
    <property type="component" value="Unassembled WGS sequence"/>
</dbReference>
<name>A0A1U7M0K5_9FIRM</name>
<organism evidence="4 5">
    <name type="scientific">Peptoniphilus porci</name>
    <dbReference type="NCBI Taxonomy" id="2652280"/>
    <lineage>
        <taxon>Bacteria</taxon>
        <taxon>Bacillati</taxon>
        <taxon>Bacillota</taxon>
        <taxon>Tissierellia</taxon>
        <taxon>Tissierellales</taxon>
        <taxon>Peptoniphilaceae</taxon>
        <taxon>Peptoniphilus</taxon>
    </lineage>
</organism>
<evidence type="ECO:0000256" key="2">
    <source>
        <dbReference type="SAM" id="SignalP"/>
    </source>
</evidence>
<dbReference type="Pfam" id="PF19823">
    <property type="entry name" value="DUF6305"/>
    <property type="match status" value="1"/>
</dbReference>
<comment type="caution">
    <text evidence="4">The sequence shown here is derived from an EMBL/GenBank/DDBJ whole genome shotgun (WGS) entry which is preliminary data.</text>
</comment>
<evidence type="ECO:0000313" key="4">
    <source>
        <dbReference type="EMBL" id="OLR65201.1"/>
    </source>
</evidence>
<proteinExistence type="predicted"/>
<dbReference type="AlphaFoldDB" id="A0A1U7M0K5"/>
<evidence type="ECO:0000259" key="3">
    <source>
        <dbReference type="Pfam" id="PF19823"/>
    </source>
</evidence>
<dbReference type="EMBL" id="MJIH01000001">
    <property type="protein sequence ID" value="OLR65201.1"/>
    <property type="molecule type" value="Genomic_DNA"/>
</dbReference>
<feature type="chain" id="PRO_5038543827" description="DUF6305 domain-containing protein" evidence="2">
    <location>
        <begin position="20"/>
        <end position="213"/>
    </location>
</feature>
<gene>
    <name evidence="4" type="ORF">BIV18_06580</name>
</gene>
<feature type="signal peptide" evidence="2">
    <location>
        <begin position="1"/>
        <end position="19"/>
    </location>
</feature>
<keyword evidence="5" id="KW-1185">Reference proteome</keyword>
<dbReference type="STRING" id="1465756.BIV18_06580"/>
<feature type="domain" description="DUF6305" evidence="3">
    <location>
        <begin position="58"/>
        <end position="211"/>
    </location>
</feature>